<protein>
    <recommendedName>
        <fullName evidence="3">Major facilitator superfamily (MFS) profile domain-containing protein</fullName>
    </recommendedName>
</protein>
<accession>A0A319CAM1</accession>
<proteinExistence type="predicted"/>
<sequence length="60" mass="6542">MSTCQKFVITANLGLITFCVTFASSVFSTATTVTSKQFGLSEEMMVLVTSLFVLDLRLDP</sequence>
<dbReference type="GeneID" id="37139454"/>
<evidence type="ECO:0008006" key="3">
    <source>
        <dbReference type="Google" id="ProtNLM"/>
    </source>
</evidence>
<evidence type="ECO:0000313" key="2">
    <source>
        <dbReference type="Proteomes" id="UP000248340"/>
    </source>
</evidence>
<dbReference type="EMBL" id="KZ821788">
    <property type="protein sequence ID" value="PYH75533.1"/>
    <property type="molecule type" value="Genomic_DNA"/>
</dbReference>
<keyword evidence="2" id="KW-1185">Reference proteome</keyword>
<reference evidence="1 2" key="1">
    <citation type="submission" date="2016-12" db="EMBL/GenBank/DDBJ databases">
        <title>The genomes of Aspergillus section Nigri reveals drivers in fungal speciation.</title>
        <authorList>
            <consortium name="DOE Joint Genome Institute"/>
            <person name="Vesth T.C."/>
            <person name="Nybo J."/>
            <person name="Theobald S."/>
            <person name="Brandl J."/>
            <person name="Frisvad J.C."/>
            <person name="Nielsen K.F."/>
            <person name="Lyhne E.K."/>
            <person name="Kogle M.E."/>
            <person name="Kuo A."/>
            <person name="Riley R."/>
            <person name="Clum A."/>
            <person name="Nolan M."/>
            <person name="Lipzen A."/>
            <person name="Salamov A."/>
            <person name="Henrissat B."/>
            <person name="Wiebenga A."/>
            <person name="De Vries R.P."/>
            <person name="Grigoriev I.V."/>
            <person name="Mortensen U.H."/>
            <person name="Andersen M.R."/>
            <person name="Baker S.E."/>
        </authorList>
    </citation>
    <scope>NUCLEOTIDE SEQUENCE [LARGE SCALE GENOMIC DNA]</scope>
    <source>
        <strain evidence="1 2">CBS 121591</strain>
    </source>
</reference>
<dbReference type="RefSeq" id="XP_025485733.1">
    <property type="nucleotide sequence ID" value="XM_025636713.1"/>
</dbReference>
<name>A0A319CAM1_9EURO</name>
<organism evidence="1 2">
    <name type="scientific">Aspergillus uvarum CBS 121591</name>
    <dbReference type="NCBI Taxonomy" id="1448315"/>
    <lineage>
        <taxon>Eukaryota</taxon>
        <taxon>Fungi</taxon>
        <taxon>Dikarya</taxon>
        <taxon>Ascomycota</taxon>
        <taxon>Pezizomycotina</taxon>
        <taxon>Eurotiomycetes</taxon>
        <taxon>Eurotiomycetidae</taxon>
        <taxon>Eurotiales</taxon>
        <taxon>Aspergillaceae</taxon>
        <taxon>Aspergillus</taxon>
        <taxon>Aspergillus subgen. Circumdati</taxon>
    </lineage>
</organism>
<dbReference type="Proteomes" id="UP000248340">
    <property type="component" value="Unassembled WGS sequence"/>
</dbReference>
<dbReference type="AlphaFoldDB" id="A0A319CAM1"/>
<dbReference type="VEuPathDB" id="FungiDB:BO82DRAFT_359955"/>
<dbReference type="STRING" id="1448315.A0A319CAM1"/>
<evidence type="ECO:0000313" key="1">
    <source>
        <dbReference type="EMBL" id="PYH75533.1"/>
    </source>
</evidence>
<gene>
    <name evidence="1" type="ORF">BO82DRAFT_359955</name>
</gene>